<dbReference type="PANTHER" id="PTHR30353:SF0">
    <property type="entry name" value="TRANSMEMBRANE PROTEIN"/>
    <property type="match status" value="1"/>
</dbReference>
<dbReference type="GO" id="GO:0005886">
    <property type="term" value="C:plasma membrane"/>
    <property type="evidence" value="ECO:0007669"/>
    <property type="project" value="UniProtKB-SubCell"/>
</dbReference>
<organism evidence="9 10">
    <name type="scientific">Deinococcus hopiensis KR-140</name>
    <dbReference type="NCBI Taxonomy" id="695939"/>
    <lineage>
        <taxon>Bacteria</taxon>
        <taxon>Thermotogati</taxon>
        <taxon>Deinococcota</taxon>
        <taxon>Deinococci</taxon>
        <taxon>Deinococcales</taxon>
        <taxon>Deinococcaceae</taxon>
        <taxon>Deinococcus</taxon>
    </lineage>
</organism>
<feature type="transmembrane region" description="Helical" evidence="7">
    <location>
        <begin position="139"/>
        <end position="157"/>
    </location>
</feature>
<dbReference type="STRING" id="695939.SAMN00790413_01203"/>
<comment type="subcellular location">
    <subcellularLocation>
        <location evidence="1 7">Cell membrane</location>
        <topology evidence="1 7">Multi-pass membrane protein</topology>
    </subcellularLocation>
</comment>
<gene>
    <name evidence="9" type="ORF">SAMN00790413_01203</name>
</gene>
<keyword evidence="6 7" id="KW-0472">Membrane</keyword>
<keyword evidence="10" id="KW-1185">Reference proteome</keyword>
<evidence type="ECO:0000256" key="1">
    <source>
        <dbReference type="ARBA" id="ARBA00004651"/>
    </source>
</evidence>
<evidence type="ECO:0000256" key="7">
    <source>
        <dbReference type="RuleBase" id="RU367016"/>
    </source>
</evidence>
<keyword evidence="3 7" id="KW-1003">Cell membrane</keyword>
<dbReference type="OrthoDB" id="9813426at2"/>
<sequence>MPDLTHLFLSASYLGLFLTVFAESGLLLGFFLPGDTLLIAAGYLAREGKISLAGVMLAVAAGAVLGYLLGYWIGNRYGQQVFLRPGGKLLKPEHLARTRAFYEQRGEITVVLARFIPVVRVVAPTMAGVSGMPLSRYNLYNVIGGVLWAVSIPLLGYGLGHLVPNLDHYVLLAVLGAAVLSTGPLLVAFLRQRRNAVSENGK</sequence>
<dbReference type="PANTHER" id="PTHR30353">
    <property type="entry name" value="INNER MEMBRANE PROTEIN DEDA-RELATED"/>
    <property type="match status" value="1"/>
</dbReference>
<evidence type="ECO:0000256" key="4">
    <source>
        <dbReference type="ARBA" id="ARBA00022692"/>
    </source>
</evidence>
<feature type="domain" description="VTT" evidence="8">
    <location>
        <begin position="32"/>
        <end position="157"/>
    </location>
</feature>
<evidence type="ECO:0000256" key="2">
    <source>
        <dbReference type="ARBA" id="ARBA00010792"/>
    </source>
</evidence>
<dbReference type="AlphaFoldDB" id="A0A1W1VE33"/>
<proteinExistence type="inferred from homology"/>
<protein>
    <submittedName>
        <fullName evidence="9">Membrane-associated protein</fullName>
    </submittedName>
</protein>
<dbReference type="EMBL" id="FWWU01000009">
    <property type="protein sequence ID" value="SMB91585.1"/>
    <property type="molecule type" value="Genomic_DNA"/>
</dbReference>
<keyword evidence="4 7" id="KW-0812">Transmembrane</keyword>
<dbReference type="Proteomes" id="UP000192582">
    <property type="component" value="Unassembled WGS sequence"/>
</dbReference>
<feature type="transmembrane region" description="Helical" evidence="7">
    <location>
        <begin position="7"/>
        <end position="32"/>
    </location>
</feature>
<dbReference type="InterPro" id="IPR032816">
    <property type="entry name" value="VTT_dom"/>
</dbReference>
<accession>A0A1W1VE33</accession>
<feature type="transmembrane region" description="Helical" evidence="7">
    <location>
        <begin position="169"/>
        <end position="190"/>
    </location>
</feature>
<dbReference type="Pfam" id="PF09335">
    <property type="entry name" value="VTT_dom"/>
    <property type="match status" value="1"/>
</dbReference>
<evidence type="ECO:0000256" key="6">
    <source>
        <dbReference type="ARBA" id="ARBA00023136"/>
    </source>
</evidence>
<reference evidence="9 10" key="1">
    <citation type="submission" date="2017-04" db="EMBL/GenBank/DDBJ databases">
        <authorList>
            <person name="Afonso C.L."/>
            <person name="Miller P.J."/>
            <person name="Scott M.A."/>
            <person name="Spackman E."/>
            <person name="Goraichik I."/>
            <person name="Dimitrov K.M."/>
            <person name="Suarez D.L."/>
            <person name="Swayne D.E."/>
        </authorList>
    </citation>
    <scope>NUCLEOTIDE SEQUENCE [LARGE SCALE GENOMIC DNA]</scope>
    <source>
        <strain evidence="9 10">KR-140</strain>
    </source>
</reference>
<evidence type="ECO:0000313" key="9">
    <source>
        <dbReference type="EMBL" id="SMB91585.1"/>
    </source>
</evidence>
<evidence type="ECO:0000256" key="3">
    <source>
        <dbReference type="ARBA" id="ARBA00022475"/>
    </source>
</evidence>
<evidence type="ECO:0000259" key="8">
    <source>
        <dbReference type="Pfam" id="PF09335"/>
    </source>
</evidence>
<keyword evidence="5 7" id="KW-1133">Transmembrane helix</keyword>
<dbReference type="RefSeq" id="WP_084048723.1">
    <property type="nucleotide sequence ID" value="NZ_FWWU01000009.1"/>
</dbReference>
<comment type="similarity">
    <text evidence="2 7">Belongs to the DedA family.</text>
</comment>
<evidence type="ECO:0000256" key="5">
    <source>
        <dbReference type="ARBA" id="ARBA00022989"/>
    </source>
</evidence>
<dbReference type="InterPro" id="IPR032818">
    <property type="entry name" value="DedA-like"/>
</dbReference>
<feature type="transmembrane region" description="Helical" evidence="7">
    <location>
        <begin position="52"/>
        <end position="74"/>
    </location>
</feature>
<name>A0A1W1VE33_9DEIO</name>
<evidence type="ECO:0000313" key="10">
    <source>
        <dbReference type="Proteomes" id="UP000192582"/>
    </source>
</evidence>